<dbReference type="InterPro" id="IPR017850">
    <property type="entry name" value="Alkaline_phosphatase_core_sf"/>
</dbReference>
<sequence length="945" mass="105058">MTDASTHNVPKLLVLGIIFHVVFIASVFDCYFTSPVVQGMPRHGLGLGEAKRLVLIVADGLRADLVFTPNGFPFADSPAVVAPHLRSIVEERGAFGVSHTRVPTESRPGHVAIIGGMYEDVSAVTKGWKTNPVDFDSVFNQSTHTFSFGSPDILPMFAKGATPGKVRTWCYDEEAEDFTKDATALDTWVLDQLRTLFQNASTDMTLNSHLHEDKVIFFLHLLGLDTTGHAYRPVSEEYMRNIQVVDSIVSETESLMSQFYGDSETSFVFTADHGMSRIGNHGDGDPDNTRTPLIAWGKGIRGPYPDSSVSSHDDYSNPWKLDHLLRRDVSQADLVPLMASLIGIDWPANSVGVLPDVDPTRVGYLASREGEEALARYALINAQVLLEHYHVKHEIKAARVLFYKPFSPLEDGDDTGVPNRVHKVRYIEQLIDDGKWHEARKHSAELIEACLEGLRYLETYDRLLIRGIVIVAYLGWAAYASLSLLPPAAPLSATVKRGIDITEIVTLLTFWMVFWTHKSPWTFYVYVAFPCYFWREFCLRGMLAFRQSVRQSSLTYSKVCGQGILVVLALQSMVAAYTYRSIWSAGFVVIGVVWPLCTWSTALLSQNWKLVVCWSLSCIITSIFPLLAVEKNESLPSILAGGVVMLLIGTIQLYYSGKHVMERPAQKSIVIQMGMIAATMAIISSSVISLQAKQGLPRLNQIAAWTILIISSTYPFISRVRYSSPISKIISFFLAFSTCFVILSISVEGLFYSAYVCNLLLWIEVEAVVRSSLVGTSKNGSASASSQRHHVPYCFRADDIRIALFFLFYVQVAFFGTGNVASISSFYLEPVYRLVPIFNPFLMAALLIFKIVCPYVILSAVFATLNARLDLPPFSLFLVALTLTDGMTMTFFLNVTDTGSWLEIGQSISFFCITSLLLVWSAGICATGEYLMGDTLVQPRLIKRD</sequence>
<keyword evidence="7 14" id="KW-0812">Transmembrane</keyword>
<dbReference type="Pfam" id="PF04987">
    <property type="entry name" value="PigN"/>
    <property type="match status" value="1"/>
</dbReference>
<dbReference type="Gene3D" id="3.40.720.10">
    <property type="entry name" value="Alkaline Phosphatase, subunit A"/>
    <property type="match status" value="1"/>
</dbReference>
<evidence type="ECO:0000256" key="9">
    <source>
        <dbReference type="ARBA" id="ARBA00022989"/>
    </source>
</evidence>
<dbReference type="InterPro" id="IPR017852">
    <property type="entry name" value="GPI_EtnP_transferase_1_C"/>
</dbReference>
<feature type="transmembrane region" description="Helical" evidence="14">
    <location>
        <begin position="12"/>
        <end position="32"/>
    </location>
</feature>
<dbReference type="AlphaFoldDB" id="A0A0C3DAD5"/>
<dbReference type="EMBL" id="KN822183">
    <property type="protein sequence ID" value="KIM53349.1"/>
    <property type="molecule type" value="Genomic_DNA"/>
</dbReference>
<protein>
    <recommendedName>
        <fullName evidence="4 14">GPI ethanolamine phosphate transferase 1</fullName>
        <ecNumber evidence="14">2.-.-.-</ecNumber>
    </recommendedName>
</protein>
<evidence type="ECO:0000256" key="11">
    <source>
        <dbReference type="ARBA" id="ARBA00023180"/>
    </source>
</evidence>
<name>A0A0C3DAD5_9AGAM</name>
<feature type="transmembrane region" description="Helical" evidence="14">
    <location>
        <begin position="585"/>
        <end position="604"/>
    </location>
</feature>
<proteinExistence type="inferred from homology"/>
<comment type="subcellular location">
    <subcellularLocation>
        <location evidence="1 14">Endoplasmic reticulum membrane</location>
        <topology evidence="1 14">Multi-pass membrane protein</topology>
    </subcellularLocation>
</comment>
<dbReference type="OrthoDB" id="2748310at2759"/>
<dbReference type="UniPathway" id="UPA00196"/>
<feature type="transmembrane region" description="Helical" evidence="14">
    <location>
        <begin position="463"/>
        <end position="482"/>
    </location>
</feature>
<evidence type="ECO:0000256" key="6">
    <source>
        <dbReference type="ARBA" id="ARBA00022679"/>
    </source>
</evidence>
<gene>
    <name evidence="16" type="ORF">SCLCIDRAFT_1158169</name>
</gene>
<dbReference type="InParanoid" id="A0A0C3DAD5"/>
<dbReference type="FunCoup" id="A0A0C3DAD5">
    <property type="interactions" value="202"/>
</dbReference>
<feature type="transmembrane region" description="Helical" evidence="14">
    <location>
        <begin position="669"/>
        <end position="692"/>
    </location>
</feature>
<evidence type="ECO:0000256" key="1">
    <source>
        <dbReference type="ARBA" id="ARBA00004477"/>
    </source>
</evidence>
<evidence type="ECO:0000256" key="13">
    <source>
        <dbReference type="ARBA" id="ARBA00024850"/>
    </source>
</evidence>
<feature type="transmembrane region" description="Helical" evidence="14">
    <location>
        <begin position="729"/>
        <end position="746"/>
    </location>
</feature>
<feature type="transmembrane region" description="Helical" evidence="14">
    <location>
        <begin position="698"/>
        <end position="717"/>
    </location>
</feature>
<feature type="transmembrane region" description="Helical" evidence="14">
    <location>
        <begin position="559"/>
        <end position="579"/>
    </location>
</feature>
<keyword evidence="9 14" id="KW-1133">Transmembrane helix</keyword>
<dbReference type="EC" id="2.-.-.-" evidence="14"/>
<evidence type="ECO:0000256" key="10">
    <source>
        <dbReference type="ARBA" id="ARBA00023136"/>
    </source>
</evidence>
<dbReference type="PANTHER" id="PTHR12250">
    <property type="entry name" value="PHOSPHATIDYLINOSITOL GLYCAN, CLASS N"/>
    <property type="match status" value="1"/>
</dbReference>
<evidence type="ECO:0000256" key="5">
    <source>
        <dbReference type="ARBA" id="ARBA00022502"/>
    </source>
</evidence>
<feature type="transmembrane region" description="Helical" evidence="14">
    <location>
        <begin position="802"/>
        <end position="828"/>
    </location>
</feature>
<dbReference type="Proteomes" id="UP000053989">
    <property type="component" value="Unassembled WGS sequence"/>
</dbReference>
<reference evidence="16 17" key="1">
    <citation type="submission" date="2014-04" db="EMBL/GenBank/DDBJ databases">
        <authorList>
            <consortium name="DOE Joint Genome Institute"/>
            <person name="Kuo A."/>
            <person name="Kohler A."/>
            <person name="Nagy L.G."/>
            <person name="Floudas D."/>
            <person name="Copeland A."/>
            <person name="Barry K.W."/>
            <person name="Cichocki N."/>
            <person name="Veneault-Fourrey C."/>
            <person name="LaButti K."/>
            <person name="Lindquist E.A."/>
            <person name="Lipzen A."/>
            <person name="Lundell T."/>
            <person name="Morin E."/>
            <person name="Murat C."/>
            <person name="Sun H."/>
            <person name="Tunlid A."/>
            <person name="Henrissat B."/>
            <person name="Grigoriev I.V."/>
            <person name="Hibbett D.S."/>
            <person name="Martin F."/>
            <person name="Nordberg H.P."/>
            <person name="Cantor M.N."/>
            <person name="Hua S.X."/>
        </authorList>
    </citation>
    <scope>NUCLEOTIDE SEQUENCE [LARGE SCALE GENOMIC DNA]</scope>
    <source>
        <strain evidence="16 17">Foug A</strain>
    </source>
</reference>
<evidence type="ECO:0000256" key="4">
    <source>
        <dbReference type="ARBA" id="ARBA00020831"/>
    </source>
</evidence>
<comment type="function">
    <text evidence="13 14">Ethanolamine phosphate transferase involved in glycosylphosphatidylinositol-anchor biosynthesis. Transfers ethanolamine phosphate to the first alpha-1,4-linked mannose of the glycosylphosphatidylinositol precursor of GPI-anchor.</text>
</comment>
<feature type="transmembrane region" description="Helical" evidence="14">
    <location>
        <begin position="611"/>
        <end position="629"/>
    </location>
</feature>
<reference evidence="17" key="2">
    <citation type="submission" date="2015-01" db="EMBL/GenBank/DDBJ databases">
        <title>Evolutionary Origins and Diversification of the Mycorrhizal Mutualists.</title>
        <authorList>
            <consortium name="DOE Joint Genome Institute"/>
            <consortium name="Mycorrhizal Genomics Consortium"/>
            <person name="Kohler A."/>
            <person name="Kuo A."/>
            <person name="Nagy L.G."/>
            <person name="Floudas D."/>
            <person name="Copeland A."/>
            <person name="Barry K.W."/>
            <person name="Cichocki N."/>
            <person name="Veneault-Fourrey C."/>
            <person name="LaButti K."/>
            <person name="Lindquist E.A."/>
            <person name="Lipzen A."/>
            <person name="Lundell T."/>
            <person name="Morin E."/>
            <person name="Murat C."/>
            <person name="Riley R."/>
            <person name="Ohm R."/>
            <person name="Sun H."/>
            <person name="Tunlid A."/>
            <person name="Henrissat B."/>
            <person name="Grigoriev I.V."/>
            <person name="Hibbett D.S."/>
            <person name="Martin F."/>
        </authorList>
    </citation>
    <scope>NUCLEOTIDE SEQUENCE [LARGE SCALE GENOMIC DNA]</scope>
    <source>
        <strain evidence="17">Foug A</strain>
    </source>
</reference>
<feature type="domain" description="GPI ethanolamine phosphate transferase 1 C-terminal" evidence="15">
    <location>
        <begin position="452"/>
        <end position="900"/>
    </location>
</feature>
<evidence type="ECO:0000313" key="17">
    <source>
        <dbReference type="Proteomes" id="UP000053989"/>
    </source>
</evidence>
<dbReference type="GO" id="GO:0051377">
    <property type="term" value="F:mannose-ethanolamine phosphotransferase activity"/>
    <property type="evidence" value="ECO:0007669"/>
    <property type="project" value="UniProtKB-UniRule"/>
</dbReference>
<keyword evidence="17" id="KW-1185">Reference proteome</keyword>
<evidence type="ECO:0000256" key="7">
    <source>
        <dbReference type="ARBA" id="ARBA00022692"/>
    </source>
</evidence>
<dbReference type="SUPFAM" id="SSF53649">
    <property type="entry name" value="Alkaline phosphatase-like"/>
    <property type="match status" value="1"/>
</dbReference>
<accession>A0A0C3DAD5</accession>
<dbReference type="GO" id="GO:0071555">
    <property type="term" value="P:cell wall organization"/>
    <property type="evidence" value="ECO:0007669"/>
    <property type="project" value="UniProtKB-KW"/>
</dbReference>
<dbReference type="CDD" id="cd16020">
    <property type="entry name" value="GPI_EPT_1"/>
    <property type="match status" value="1"/>
</dbReference>
<evidence type="ECO:0000256" key="2">
    <source>
        <dbReference type="ARBA" id="ARBA00004687"/>
    </source>
</evidence>
<feature type="transmembrane region" description="Helical" evidence="14">
    <location>
        <begin position="521"/>
        <end position="538"/>
    </location>
</feature>
<evidence type="ECO:0000313" key="16">
    <source>
        <dbReference type="EMBL" id="KIM53349.1"/>
    </source>
</evidence>
<dbReference type="InterPro" id="IPR037671">
    <property type="entry name" value="PIGN_N"/>
</dbReference>
<evidence type="ECO:0000259" key="15">
    <source>
        <dbReference type="Pfam" id="PF04987"/>
    </source>
</evidence>
<keyword evidence="10 14" id="KW-0472">Membrane</keyword>
<feature type="transmembrane region" description="Helical" evidence="14">
    <location>
        <begin position="635"/>
        <end position="657"/>
    </location>
</feature>
<dbReference type="GO" id="GO:0005789">
    <property type="term" value="C:endoplasmic reticulum membrane"/>
    <property type="evidence" value="ECO:0007669"/>
    <property type="project" value="UniProtKB-SubCell"/>
</dbReference>
<dbReference type="InterPro" id="IPR007070">
    <property type="entry name" value="GPI_EtnP_transferase_1"/>
</dbReference>
<feature type="transmembrane region" description="Helical" evidence="14">
    <location>
        <begin position="840"/>
        <end position="862"/>
    </location>
</feature>
<evidence type="ECO:0000256" key="12">
    <source>
        <dbReference type="ARBA" id="ARBA00023316"/>
    </source>
</evidence>
<dbReference type="HOGENOM" id="CLU_007676_0_0_1"/>
<evidence type="ECO:0000256" key="8">
    <source>
        <dbReference type="ARBA" id="ARBA00022824"/>
    </source>
</evidence>
<dbReference type="STRING" id="1036808.A0A0C3DAD5"/>
<comment type="pathway">
    <text evidence="2 14">Glycolipid biosynthesis; glycosylphosphatidylinositol-anchor biosynthesis.</text>
</comment>
<feature type="transmembrane region" description="Helical" evidence="14">
    <location>
        <begin position="874"/>
        <end position="896"/>
    </location>
</feature>
<dbReference type="PANTHER" id="PTHR12250:SF0">
    <property type="entry name" value="GPI ETHANOLAMINE PHOSPHATE TRANSFERASE 1"/>
    <property type="match status" value="1"/>
</dbReference>
<dbReference type="FunFam" id="3.40.720.10:FF:000015">
    <property type="entry name" value="GPI ethanolamine phosphate transferase 1"/>
    <property type="match status" value="1"/>
</dbReference>
<evidence type="ECO:0000256" key="3">
    <source>
        <dbReference type="ARBA" id="ARBA00008400"/>
    </source>
</evidence>
<keyword evidence="5 14" id="KW-0337">GPI-anchor biosynthesis</keyword>
<dbReference type="Pfam" id="PF01663">
    <property type="entry name" value="Phosphodiest"/>
    <property type="match status" value="1"/>
</dbReference>
<keyword evidence="8 14" id="KW-0256">Endoplasmic reticulum</keyword>
<keyword evidence="12" id="KW-0961">Cell wall biogenesis/degradation</keyword>
<feature type="transmembrane region" description="Helical" evidence="14">
    <location>
        <begin position="908"/>
        <end position="931"/>
    </location>
</feature>
<comment type="similarity">
    <text evidence="3 14">Belongs to the PIGG/PIGN/PIGO family. PIGN subfamily.</text>
</comment>
<dbReference type="InterPro" id="IPR002591">
    <property type="entry name" value="Phosphodiest/P_Trfase"/>
</dbReference>
<evidence type="ECO:0000256" key="14">
    <source>
        <dbReference type="RuleBase" id="RU367138"/>
    </source>
</evidence>
<keyword evidence="11" id="KW-0325">Glycoprotein</keyword>
<keyword evidence="6 14" id="KW-0808">Transferase</keyword>
<dbReference type="GO" id="GO:0006506">
    <property type="term" value="P:GPI anchor biosynthetic process"/>
    <property type="evidence" value="ECO:0007669"/>
    <property type="project" value="UniProtKB-UniPathway"/>
</dbReference>
<organism evidence="16 17">
    <name type="scientific">Scleroderma citrinum Foug A</name>
    <dbReference type="NCBI Taxonomy" id="1036808"/>
    <lineage>
        <taxon>Eukaryota</taxon>
        <taxon>Fungi</taxon>
        <taxon>Dikarya</taxon>
        <taxon>Basidiomycota</taxon>
        <taxon>Agaricomycotina</taxon>
        <taxon>Agaricomycetes</taxon>
        <taxon>Agaricomycetidae</taxon>
        <taxon>Boletales</taxon>
        <taxon>Sclerodermatineae</taxon>
        <taxon>Sclerodermataceae</taxon>
        <taxon>Scleroderma</taxon>
    </lineage>
</organism>